<gene>
    <name evidence="1" type="ORF">IPV69_04445</name>
</gene>
<name>A0A7M2WYN8_9BACT</name>
<dbReference type="RefSeq" id="WP_206293713.1">
    <property type="nucleotide sequence ID" value="NZ_CP063458.1"/>
</dbReference>
<keyword evidence="2" id="KW-1185">Reference proteome</keyword>
<reference evidence="1 2" key="1">
    <citation type="submission" date="2020-10" db="EMBL/GenBank/DDBJ databases">
        <title>Wide distribution of Phycisphaera-like planctomycetes from WD2101 soil group in peatlands and genome analysis of the first cultivated representative.</title>
        <authorList>
            <person name="Dedysh S.N."/>
            <person name="Beletsky A.V."/>
            <person name="Ivanova A."/>
            <person name="Kulichevskaya I.S."/>
            <person name="Suzina N.E."/>
            <person name="Philippov D.A."/>
            <person name="Rakitin A.L."/>
            <person name="Mardanov A.V."/>
            <person name="Ravin N.V."/>
        </authorList>
    </citation>
    <scope>NUCLEOTIDE SEQUENCE [LARGE SCALE GENOMIC DNA]</scope>
    <source>
        <strain evidence="1 2">M1803</strain>
    </source>
</reference>
<evidence type="ECO:0000313" key="1">
    <source>
        <dbReference type="EMBL" id="QOV90618.1"/>
    </source>
</evidence>
<proteinExistence type="predicted"/>
<sequence length="675" mass="72733">MFASIWGAQITRVDGTPSPKDDLELAKKLIESARVAVESPGLQRLMLEKAYSYAMKDPAGTGDAMHAVMSLRKLFPTEGDTWDDRAVALQEKIWRAAPAADRLIITDVYRRMLQHAAERQVRLNNYVESQNLVRRAAEMARVLDAEAIEEVKELTRAITDRQRVDKRATDLVEAFAKGTAEAKPTTLAEAAELLGGVLPRGAEVRALPMGDDKVLTYLSGVLRQPASKTTSVQAAWMGDYFRQAADRPSTPPAKGPTPYRVALLRVSAAWYARFLAMHLELDSERLRVLLASQQVAEELSRGPRPQAFELDRYGAALLTTVDVARNRISGTWAPTGGGMTVTSPAVAALATATPALLTLPVSPGEAYEITMQFMAEGASGIGLVLPVGAGVVTISRSGTACTLSEVKTSALPLNSAMPDLARDTDRHTLYARVVVREGLAAILIAYDGVEIGRWEGKATDLTVPAGYALPDRAAVGVFAVGGKAQITDISVNVLRGQARLLPIAAPDELPLDGSRPRDAVVTQISPLSSSYYHNGVTVAFDAAVPGGPRLTITEPSQEARIVRAGFPALMSNSANLAPLRTDYNRYKQLLAMVQSAPQAYTAADAQKLHQLHRDVEVAVATDAKQRSESVLFAAMHLLGDRYRRASSNWATSIQKNTSAEEFQLIVKYGKTAVGG</sequence>
<dbReference type="Proteomes" id="UP000593765">
    <property type="component" value="Chromosome"/>
</dbReference>
<protein>
    <submittedName>
        <fullName evidence="1">Uncharacterized protein</fullName>
    </submittedName>
</protein>
<dbReference type="KEGG" id="hbs:IPV69_04445"/>
<evidence type="ECO:0000313" key="2">
    <source>
        <dbReference type="Proteomes" id="UP000593765"/>
    </source>
</evidence>
<dbReference type="EMBL" id="CP063458">
    <property type="protein sequence ID" value="QOV90618.1"/>
    <property type="molecule type" value="Genomic_DNA"/>
</dbReference>
<organism evidence="1 2">
    <name type="scientific">Humisphaera borealis</name>
    <dbReference type="NCBI Taxonomy" id="2807512"/>
    <lineage>
        <taxon>Bacteria</taxon>
        <taxon>Pseudomonadati</taxon>
        <taxon>Planctomycetota</taxon>
        <taxon>Phycisphaerae</taxon>
        <taxon>Tepidisphaerales</taxon>
        <taxon>Tepidisphaeraceae</taxon>
        <taxon>Humisphaera</taxon>
    </lineage>
</organism>
<accession>A0A7M2WYN8</accession>
<dbReference type="AlphaFoldDB" id="A0A7M2WYN8"/>